<dbReference type="PIRSF" id="PIRSF028304">
    <property type="entry name" value="UCP028304"/>
    <property type="match status" value="1"/>
</dbReference>
<gene>
    <name evidence="1" type="primary">vasA</name>
    <name evidence="1" type="ORF">C5470_04665</name>
</gene>
<dbReference type="NCBIfam" id="TIGR03359">
    <property type="entry name" value="VI_chp_6"/>
    <property type="match status" value="1"/>
</dbReference>
<dbReference type="Pfam" id="PF05947">
    <property type="entry name" value="T6SS_TssF"/>
    <property type="match status" value="1"/>
</dbReference>
<evidence type="ECO:0000313" key="2">
    <source>
        <dbReference type="Proteomes" id="UP000547931"/>
    </source>
</evidence>
<sequence length="605" mass="69138">MMRLPQKILTYYNRELNYLRQYGAAFSHRFPKIAKRLGFAEGVSEDPHVERLVESFAFLTAKIHQRIDEDMPELSTSMLEVLAPQFLRQVPSVSLVQFQQDPQTSGVTGMMTIARHTPLISQPVGDVACRFRTVYPLEMLPLDLTHTELTPDPYDRDFILTLNFTLWPGASFQAQHIRLYLHGVPVLTHSLYELLSAQVKQLECRLGERTFSMNSRDIQVVGFDPQDNLCADDLLINPIHHLFRDYFSFPERFLFLDIPLPDAGLISSSSVGLQYRFRLKDCIALRRIERMSDKVSNETFWLNCVPIVNLFPHQAEPIIPLETEHEYLVQPDARRPQSMEVYTINQVEVVSRQQEQLSSRLMPSLFGIEHTQYDDDEQIPLFWQASPRPSLRHDDTGMNMFIGFSDSRGEHLKPETDVVILSLTCTNRDIPQQLSNGHPDGDFESESALPGVKILGLIRPRLPVRPQPSCALNWRLVSQLNLNQMLLSGPQGVQCLKETLELYNLLSDPAISRLIAQLQQIAIAPVSARLNPADPYSLARGLEVTLTFQAQAGEFVDFYLFCSLLERFIAMYAPINSFTQTVTQLEAVNNSARRWPRRSGKLTWL</sequence>
<name>A0A7X5TKK6_9GAMM</name>
<dbReference type="PANTHER" id="PTHR35370">
    <property type="entry name" value="CYTOPLASMIC PROTEIN-RELATED-RELATED"/>
    <property type="match status" value="1"/>
</dbReference>
<organism evidence="1 2">
    <name type="scientific">Photorhabdus stackebrandtii</name>
    <dbReference type="NCBI Taxonomy" id="1123042"/>
    <lineage>
        <taxon>Bacteria</taxon>
        <taxon>Pseudomonadati</taxon>
        <taxon>Pseudomonadota</taxon>
        <taxon>Gammaproteobacteria</taxon>
        <taxon>Enterobacterales</taxon>
        <taxon>Morganellaceae</taxon>
        <taxon>Photorhabdus</taxon>
    </lineage>
</organism>
<reference evidence="1 2" key="1">
    <citation type="submission" date="2018-02" db="EMBL/GenBank/DDBJ databases">
        <authorList>
            <person name="Machado R.A."/>
        </authorList>
    </citation>
    <scope>NUCLEOTIDE SEQUENCE [LARGE SCALE GENOMIC DNA]</scope>
    <source>
        <strain evidence="1 2">DSM 23271</strain>
    </source>
</reference>
<dbReference type="RefSeq" id="WP_166286324.1">
    <property type="nucleotide sequence ID" value="NZ_CAWPIE010000003.1"/>
</dbReference>
<dbReference type="PANTHER" id="PTHR35370:SF1">
    <property type="entry name" value="TYPE VI SECRETION SYSTEM COMPONENT TSSF1"/>
    <property type="match status" value="1"/>
</dbReference>
<dbReference type="Proteomes" id="UP000547931">
    <property type="component" value="Unassembled WGS sequence"/>
</dbReference>
<comment type="caution">
    <text evidence="1">The sequence shown here is derived from an EMBL/GenBank/DDBJ whole genome shotgun (WGS) entry which is preliminary data.</text>
</comment>
<keyword evidence="2" id="KW-1185">Reference proteome</keyword>
<dbReference type="EMBL" id="PUJV01000003">
    <property type="protein sequence ID" value="NHB95748.1"/>
    <property type="molecule type" value="Genomic_DNA"/>
</dbReference>
<evidence type="ECO:0000313" key="1">
    <source>
        <dbReference type="EMBL" id="NHB95748.1"/>
    </source>
</evidence>
<dbReference type="InterPro" id="IPR010272">
    <property type="entry name" value="T6SS_TssF"/>
</dbReference>
<accession>A0A7X5TKK6</accession>
<proteinExistence type="predicted"/>
<protein>
    <submittedName>
        <fullName evidence="1">Type VI secretion system baseplate subunit TssF</fullName>
    </submittedName>
</protein>
<dbReference type="AlphaFoldDB" id="A0A7X5TKK6"/>